<organism evidence="2 3">
    <name type="scientific">Aphis craccivora</name>
    <name type="common">Cowpea aphid</name>
    <dbReference type="NCBI Taxonomy" id="307492"/>
    <lineage>
        <taxon>Eukaryota</taxon>
        <taxon>Metazoa</taxon>
        <taxon>Ecdysozoa</taxon>
        <taxon>Arthropoda</taxon>
        <taxon>Hexapoda</taxon>
        <taxon>Insecta</taxon>
        <taxon>Pterygota</taxon>
        <taxon>Neoptera</taxon>
        <taxon>Paraneoptera</taxon>
        <taxon>Hemiptera</taxon>
        <taxon>Sternorrhyncha</taxon>
        <taxon>Aphidomorpha</taxon>
        <taxon>Aphidoidea</taxon>
        <taxon>Aphididae</taxon>
        <taxon>Aphidini</taxon>
        <taxon>Aphis</taxon>
        <taxon>Aphis</taxon>
    </lineage>
</organism>
<evidence type="ECO:0000313" key="3">
    <source>
        <dbReference type="Proteomes" id="UP000478052"/>
    </source>
</evidence>
<dbReference type="Pfam" id="PF03732">
    <property type="entry name" value="Retrotrans_gag"/>
    <property type="match status" value="1"/>
</dbReference>
<dbReference type="InterPro" id="IPR005162">
    <property type="entry name" value="Retrotrans_gag_dom"/>
</dbReference>
<evidence type="ECO:0000313" key="2">
    <source>
        <dbReference type="EMBL" id="KAF0750185.1"/>
    </source>
</evidence>
<feature type="domain" description="Retrotransposon gag" evidence="1">
    <location>
        <begin position="76"/>
        <end position="130"/>
    </location>
</feature>
<name>A0A6G0Y746_APHCR</name>
<reference evidence="2 3" key="1">
    <citation type="submission" date="2019-08" db="EMBL/GenBank/DDBJ databases">
        <title>Whole genome of Aphis craccivora.</title>
        <authorList>
            <person name="Voronova N.V."/>
            <person name="Shulinski R.S."/>
            <person name="Bandarenka Y.V."/>
            <person name="Zhorov D.G."/>
            <person name="Warner D."/>
        </authorList>
    </citation>
    <scope>NUCLEOTIDE SEQUENCE [LARGE SCALE GENOMIC DNA]</scope>
    <source>
        <strain evidence="2">180601</strain>
        <tissue evidence="2">Whole Body</tissue>
    </source>
</reference>
<dbReference type="EMBL" id="VUJU01005817">
    <property type="protein sequence ID" value="KAF0750185.1"/>
    <property type="molecule type" value="Genomic_DNA"/>
</dbReference>
<comment type="caution">
    <text evidence="2">The sequence shown here is derived from an EMBL/GenBank/DDBJ whole genome shotgun (WGS) entry which is preliminary data.</text>
</comment>
<proteinExistence type="predicted"/>
<accession>A0A6G0Y746</accession>
<dbReference type="AlphaFoldDB" id="A0A6G0Y746"/>
<keyword evidence="3" id="KW-1185">Reference proteome</keyword>
<sequence length="158" mass="18341">MTGRTGNMSKYTPYEARTREPSVLIPSDDLQIARNSLTEFDGLDTDDPVWFIDNTESVLEQTHLITAGWWRAVEPKLKGKAGEWLRSRKALRLSWAEFMTEFLQKFNSTQIQSQLRADIVSVRQTLSDFVLIKNQQAHEHARTKFRPPWLNSNFRQAS</sequence>
<evidence type="ECO:0000259" key="1">
    <source>
        <dbReference type="Pfam" id="PF03732"/>
    </source>
</evidence>
<protein>
    <submittedName>
        <fullName evidence="2">SAP domain-containing protein</fullName>
    </submittedName>
</protein>
<gene>
    <name evidence="2" type="ORF">FWK35_00017917</name>
</gene>
<dbReference type="OrthoDB" id="6782657at2759"/>
<dbReference type="Proteomes" id="UP000478052">
    <property type="component" value="Unassembled WGS sequence"/>
</dbReference>